<feature type="non-terminal residue" evidence="2">
    <location>
        <position position="1"/>
    </location>
</feature>
<dbReference type="InterPro" id="IPR001173">
    <property type="entry name" value="Glyco_trans_2-like"/>
</dbReference>
<dbReference type="Gene3D" id="3.90.550.10">
    <property type="entry name" value="Spore Coat Polysaccharide Biosynthesis Protein SpsA, Chain A"/>
    <property type="match status" value="1"/>
</dbReference>
<feature type="domain" description="Glycosyltransferase 2-like" evidence="1">
    <location>
        <begin position="2"/>
        <end position="47"/>
    </location>
</feature>
<dbReference type="Pfam" id="PF00535">
    <property type="entry name" value="Glycos_transf_2"/>
    <property type="match status" value="1"/>
</dbReference>
<dbReference type="CDD" id="cd00761">
    <property type="entry name" value="Glyco_tranf_GTA_type"/>
    <property type="match status" value="1"/>
</dbReference>
<gene>
    <name evidence="2" type="ORF">ENG63_01815</name>
</gene>
<evidence type="ECO:0000259" key="1">
    <source>
        <dbReference type="Pfam" id="PF00535"/>
    </source>
</evidence>
<dbReference type="Proteomes" id="UP000886289">
    <property type="component" value="Unassembled WGS sequence"/>
</dbReference>
<evidence type="ECO:0000313" key="2">
    <source>
        <dbReference type="EMBL" id="HDD43586.1"/>
    </source>
</evidence>
<reference evidence="2" key="1">
    <citation type="journal article" date="2020" name="mSystems">
        <title>Genome- and Community-Level Interaction Insights into Carbon Utilization and Element Cycling Functions of Hydrothermarchaeota in Hydrothermal Sediment.</title>
        <authorList>
            <person name="Zhou Z."/>
            <person name="Liu Y."/>
            <person name="Xu W."/>
            <person name="Pan J."/>
            <person name="Luo Z.H."/>
            <person name="Li M."/>
        </authorList>
    </citation>
    <scope>NUCLEOTIDE SEQUENCE [LARGE SCALE GENOMIC DNA]</scope>
    <source>
        <strain evidence="2">HyVt-233</strain>
    </source>
</reference>
<proteinExistence type="predicted"/>
<organism evidence="2">
    <name type="scientific">Desulfofervidus auxilii</name>
    <dbReference type="NCBI Taxonomy" id="1621989"/>
    <lineage>
        <taxon>Bacteria</taxon>
        <taxon>Pseudomonadati</taxon>
        <taxon>Thermodesulfobacteriota</taxon>
        <taxon>Candidatus Desulfofervidia</taxon>
        <taxon>Candidatus Desulfofervidales</taxon>
        <taxon>Candidatus Desulfofervidaceae</taxon>
        <taxon>Candidatus Desulfofervidus</taxon>
    </lineage>
</organism>
<dbReference type="EMBL" id="DRBS01000070">
    <property type="protein sequence ID" value="HDD43586.1"/>
    <property type="molecule type" value="Genomic_DNA"/>
</dbReference>
<sequence length="62" mass="7097">FIGNLLKNLIKVQTLKPDEIIVIDSSSQDRTVEIAKSYGCKTIIIEKEYDKEIYQEDCFGIS</sequence>
<dbReference type="AlphaFoldDB" id="A0A7C0Y1Z0"/>
<dbReference type="InterPro" id="IPR029044">
    <property type="entry name" value="Nucleotide-diphossugar_trans"/>
</dbReference>
<accession>A0A7C0Y1Z0</accession>
<comment type="caution">
    <text evidence="2">The sequence shown here is derived from an EMBL/GenBank/DDBJ whole genome shotgun (WGS) entry which is preliminary data.</text>
</comment>
<protein>
    <submittedName>
        <fullName evidence="2">Glycosyltransferase family 2 protein</fullName>
    </submittedName>
</protein>
<name>A0A7C0Y1Z0_DESA2</name>
<dbReference type="SUPFAM" id="SSF53448">
    <property type="entry name" value="Nucleotide-diphospho-sugar transferases"/>
    <property type="match status" value="1"/>
</dbReference>